<gene>
    <name evidence="3" type="ORF">NIES37_62710</name>
</gene>
<dbReference type="KEGG" id="ttq:NIES37_62710"/>
<organism evidence="3 4">
    <name type="scientific">Tolypothrix tenuis PCC 7101</name>
    <dbReference type="NCBI Taxonomy" id="231146"/>
    <lineage>
        <taxon>Bacteria</taxon>
        <taxon>Bacillati</taxon>
        <taxon>Cyanobacteriota</taxon>
        <taxon>Cyanophyceae</taxon>
        <taxon>Nostocales</taxon>
        <taxon>Tolypothrichaceae</taxon>
        <taxon>Tolypothrix</taxon>
    </lineage>
</organism>
<evidence type="ECO:0000256" key="2">
    <source>
        <dbReference type="SAM" id="MobiDB-lite"/>
    </source>
</evidence>
<reference evidence="3 4" key="1">
    <citation type="submission" date="2017-06" db="EMBL/GenBank/DDBJ databases">
        <title>Genome sequencing of cyanobaciteial culture collection at National Institute for Environmental Studies (NIES).</title>
        <authorList>
            <person name="Hirose Y."/>
            <person name="Shimura Y."/>
            <person name="Fujisawa T."/>
            <person name="Nakamura Y."/>
            <person name="Kawachi M."/>
        </authorList>
    </citation>
    <scope>NUCLEOTIDE SEQUENCE [LARGE SCALE GENOMIC DNA]</scope>
    <source>
        <strain evidence="3 4">NIES-37</strain>
    </source>
</reference>
<feature type="region of interest" description="Disordered" evidence="2">
    <location>
        <begin position="41"/>
        <end position="72"/>
    </location>
</feature>
<protein>
    <submittedName>
        <fullName evidence="3">Uncharacterized protein</fullName>
    </submittedName>
</protein>
<feature type="coiled-coil region" evidence="1">
    <location>
        <begin position="124"/>
        <end position="158"/>
    </location>
</feature>
<keyword evidence="4" id="KW-1185">Reference proteome</keyword>
<sequence>MNIIVDEQNNLVKYFVHTKLFCSYNNGVVIVVSINGTTEKIDGRYDEGNSPDQRKGLGSIQCSSQGNGGNSIRINQAHRSRENTAWTDQSTSHCVGKILKRLKIIEHEYLSYLQGHQERLETRMNESKERELAFREMVKELEQEIYNLASQNEVSEDEQE</sequence>
<dbReference type="Proteomes" id="UP000218785">
    <property type="component" value="Chromosome"/>
</dbReference>
<evidence type="ECO:0000313" key="4">
    <source>
        <dbReference type="Proteomes" id="UP000218785"/>
    </source>
</evidence>
<evidence type="ECO:0000256" key="1">
    <source>
        <dbReference type="SAM" id="Coils"/>
    </source>
</evidence>
<proteinExistence type="predicted"/>
<dbReference type="AlphaFoldDB" id="A0A1Z4N959"/>
<keyword evidence="1" id="KW-0175">Coiled coil</keyword>
<evidence type="ECO:0000313" key="3">
    <source>
        <dbReference type="EMBL" id="BAZ02259.1"/>
    </source>
</evidence>
<name>A0A1Z4N959_9CYAN</name>
<accession>A0A1Z4N959</accession>
<feature type="compositionally biased region" description="Basic and acidic residues" evidence="2">
    <location>
        <begin position="41"/>
        <end position="55"/>
    </location>
</feature>
<feature type="compositionally biased region" description="Polar residues" evidence="2">
    <location>
        <begin position="60"/>
        <end position="72"/>
    </location>
</feature>
<dbReference type="EMBL" id="AP018248">
    <property type="protein sequence ID" value="BAZ02259.1"/>
    <property type="molecule type" value="Genomic_DNA"/>
</dbReference>